<dbReference type="EMBL" id="CP133617">
    <property type="protein sequence ID" value="WMV33537.1"/>
    <property type="molecule type" value="Genomic_DNA"/>
</dbReference>
<name>A0AAF0QZV5_SOLVR</name>
<dbReference type="Proteomes" id="UP001234989">
    <property type="component" value="Chromosome 6"/>
</dbReference>
<gene>
    <name evidence="2" type="ORF">MTR67_026922</name>
</gene>
<protein>
    <submittedName>
        <fullName evidence="2">Uncharacterized protein</fullName>
    </submittedName>
</protein>
<evidence type="ECO:0000313" key="2">
    <source>
        <dbReference type="EMBL" id="WMV33537.1"/>
    </source>
</evidence>
<feature type="compositionally biased region" description="Low complexity" evidence="1">
    <location>
        <begin position="39"/>
        <end position="65"/>
    </location>
</feature>
<feature type="region of interest" description="Disordered" evidence="1">
    <location>
        <begin position="36"/>
        <end position="65"/>
    </location>
</feature>
<evidence type="ECO:0000313" key="3">
    <source>
        <dbReference type="Proteomes" id="UP001234989"/>
    </source>
</evidence>
<organism evidence="2 3">
    <name type="scientific">Solanum verrucosum</name>
    <dbReference type="NCBI Taxonomy" id="315347"/>
    <lineage>
        <taxon>Eukaryota</taxon>
        <taxon>Viridiplantae</taxon>
        <taxon>Streptophyta</taxon>
        <taxon>Embryophyta</taxon>
        <taxon>Tracheophyta</taxon>
        <taxon>Spermatophyta</taxon>
        <taxon>Magnoliopsida</taxon>
        <taxon>eudicotyledons</taxon>
        <taxon>Gunneridae</taxon>
        <taxon>Pentapetalae</taxon>
        <taxon>asterids</taxon>
        <taxon>lamiids</taxon>
        <taxon>Solanales</taxon>
        <taxon>Solanaceae</taxon>
        <taxon>Solanoideae</taxon>
        <taxon>Solaneae</taxon>
        <taxon>Solanum</taxon>
    </lineage>
</organism>
<evidence type="ECO:0000256" key="1">
    <source>
        <dbReference type="SAM" id="MobiDB-lite"/>
    </source>
</evidence>
<proteinExistence type="predicted"/>
<reference evidence="2" key="1">
    <citation type="submission" date="2023-08" db="EMBL/GenBank/DDBJ databases">
        <title>A de novo genome assembly of Solanum verrucosum Schlechtendal, a Mexican diploid species geographically isolated from the other diploid A-genome species in potato relatives.</title>
        <authorList>
            <person name="Hosaka K."/>
        </authorList>
    </citation>
    <scope>NUCLEOTIDE SEQUENCE</scope>
    <source>
        <tissue evidence="2">Young leaves</tissue>
    </source>
</reference>
<sequence length="105" mass="11119">MAASKRTYASASTSPTIPAIVLCDDDLVSCGVRRGKHITSQSSSSKSKTSTIAKKSSFPKLSPKPASKVQSFKKFKKKQQSVLKGEVVTGFGGPEMAVLLTKLEA</sequence>
<keyword evidence="3" id="KW-1185">Reference proteome</keyword>
<accession>A0AAF0QZV5</accession>
<dbReference type="AlphaFoldDB" id="A0AAF0QZV5"/>